<accession>A0A8H4VIM5</accession>
<comment type="caution">
    <text evidence="2">The sequence shown here is derived from an EMBL/GenBank/DDBJ whole genome shotgun (WGS) entry which is preliminary data.</text>
</comment>
<reference evidence="2 3" key="1">
    <citation type="submission" date="2019-12" db="EMBL/GenBank/DDBJ databases">
        <authorList>
            <person name="Floudas D."/>
            <person name="Bentzer J."/>
            <person name="Ahren D."/>
            <person name="Johansson T."/>
            <person name="Persson P."/>
            <person name="Tunlid A."/>
        </authorList>
    </citation>
    <scope>NUCLEOTIDE SEQUENCE [LARGE SCALE GENOMIC DNA]</scope>
    <source>
        <strain evidence="2 3">CBS 102.39</strain>
    </source>
</reference>
<dbReference type="EMBL" id="JAACJL010000058">
    <property type="protein sequence ID" value="KAF4611022.1"/>
    <property type="molecule type" value="Genomic_DNA"/>
</dbReference>
<evidence type="ECO:0000256" key="1">
    <source>
        <dbReference type="SAM" id="MobiDB-lite"/>
    </source>
</evidence>
<organism evidence="2 3">
    <name type="scientific">Agrocybe pediades</name>
    <dbReference type="NCBI Taxonomy" id="84607"/>
    <lineage>
        <taxon>Eukaryota</taxon>
        <taxon>Fungi</taxon>
        <taxon>Dikarya</taxon>
        <taxon>Basidiomycota</taxon>
        <taxon>Agaricomycotina</taxon>
        <taxon>Agaricomycetes</taxon>
        <taxon>Agaricomycetidae</taxon>
        <taxon>Agaricales</taxon>
        <taxon>Agaricineae</taxon>
        <taxon>Strophariaceae</taxon>
        <taxon>Agrocybe</taxon>
    </lineage>
</organism>
<name>A0A8H4VIM5_9AGAR</name>
<evidence type="ECO:0000313" key="2">
    <source>
        <dbReference type="EMBL" id="KAF4611022.1"/>
    </source>
</evidence>
<sequence length="331" mass="37116">MTPAPRGFYTVDFDSRQLQKRLGPANNTQSRAQRRQRPYTNQRPNQRWSQPTNLPDEPPSPPRPESSNRNAYQPPQDRTPPPQSQQRSYRGRSGKPNYRNQYRPRSPPRDAVPEEALDRALLSDLPVPSYLSLLERLRIPAVVEKEGIIPAAVEQDEDDSDISSSRGGSPAPSISQASSVTNIPEVILYLSRPATCLAPSPPPAVPLAVPSQCGPTPDATSTLDKRSIELRSRLAIERGRSTPQKPYQEPEEQEEGEITEEGEIFFIPGFGQKECKLVEPEVKVIFLLQIRELELPPPRHYTPAGGLQSDMDVLNDFEDELSRPLPSYAWE</sequence>
<keyword evidence="3" id="KW-1185">Reference proteome</keyword>
<feature type="region of interest" description="Disordered" evidence="1">
    <location>
        <begin position="237"/>
        <end position="258"/>
    </location>
</feature>
<feature type="region of interest" description="Disordered" evidence="1">
    <location>
        <begin position="1"/>
        <end position="111"/>
    </location>
</feature>
<dbReference type="AlphaFoldDB" id="A0A8H4VIM5"/>
<proteinExistence type="predicted"/>
<feature type="region of interest" description="Disordered" evidence="1">
    <location>
        <begin position="150"/>
        <end position="177"/>
    </location>
</feature>
<protein>
    <submittedName>
        <fullName evidence="2">Uncharacterized protein</fullName>
    </submittedName>
</protein>
<gene>
    <name evidence="2" type="ORF">D9613_006474</name>
</gene>
<dbReference type="Proteomes" id="UP000521872">
    <property type="component" value="Unassembled WGS sequence"/>
</dbReference>
<evidence type="ECO:0000313" key="3">
    <source>
        <dbReference type="Proteomes" id="UP000521872"/>
    </source>
</evidence>
<feature type="compositionally biased region" description="Polar residues" evidence="1">
    <location>
        <begin position="38"/>
        <end position="53"/>
    </location>
</feature>
<feature type="compositionally biased region" description="Acidic residues" evidence="1">
    <location>
        <begin position="249"/>
        <end position="258"/>
    </location>
</feature>